<evidence type="ECO:0000313" key="3">
    <source>
        <dbReference type="Proteomes" id="UP001595803"/>
    </source>
</evidence>
<dbReference type="Gene3D" id="2.30.30.1060">
    <property type="match status" value="1"/>
</dbReference>
<name>A0ABV7ZCP6_9DEIO</name>
<sequence length="65" mass="7259">MTIRVGDTVRWQSHGSHAEGRVVKIAHEDGEVSGFHYRASRDDPRYIVEVDGKRTAHTEGALSKV</sequence>
<dbReference type="EMBL" id="JBHRZG010000024">
    <property type="protein sequence ID" value="MFC3835161.1"/>
    <property type="molecule type" value="Genomic_DNA"/>
</dbReference>
<protein>
    <submittedName>
        <fullName evidence="2">DUF2945 domain-containing protein</fullName>
    </submittedName>
</protein>
<evidence type="ECO:0000313" key="2">
    <source>
        <dbReference type="EMBL" id="MFC3835161.1"/>
    </source>
</evidence>
<gene>
    <name evidence="2" type="ORF">ACFOSB_20055</name>
</gene>
<reference evidence="3" key="1">
    <citation type="journal article" date="2019" name="Int. J. Syst. Evol. Microbiol.">
        <title>The Global Catalogue of Microorganisms (GCM) 10K type strain sequencing project: providing services to taxonomists for standard genome sequencing and annotation.</title>
        <authorList>
            <consortium name="The Broad Institute Genomics Platform"/>
            <consortium name="The Broad Institute Genome Sequencing Center for Infectious Disease"/>
            <person name="Wu L."/>
            <person name="Ma J."/>
        </authorList>
    </citation>
    <scope>NUCLEOTIDE SEQUENCE [LARGE SCALE GENOMIC DNA]</scope>
    <source>
        <strain evidence="3">CCTCC AB 2017081</strain>
    </source>
</reference>
<keyword evidence="3" id="KW-1185">Reference proteome</keyword>
<dbReference type="InterPro" id="IPR021331">
    <property type="entry name" value="Hva1_TUDOR"/>
</dbReference>
<dbReference type="Proteomes" id="UP001595803">
    <property type="component" value="Unassembled WGS sequence"/>
</dbReference>
<feature type="domain" description="Hypervirulence associated protein TUDOR" evidence="1">
    <location>
        <begin position="6"/>
        <end position="62"/>
    </location>
</feature>
<evidence type="ECO:0000259" key="1">
    <source>
        <dbReference type="Pfam" id="PF11160"/>
    </source>
</evidence>
<dbReference type="Pfam" id="PF11160">
    <property type="entry name" value="Hva1_TUDOR"/>
    <property type="match status" value="1"/>
</dbReference>
<organism evidence="2 3">
    <name type="scientific">Deinococcus rufus</name>
    <dbReference type="NCBI Taxonomy" id="2136097"/>
    <lineage>
        <taxon>Bacteria</taxon>
        <taxon>Thermotogati</taxon>
        <taxon>Deinococcota</taxon>
        <taxon>Deinococci</taxon>
        <taxon>Deinococcales</taxon>
        <taxon>Deinococcaceae</taxon>
        <taxon>Deinococcus</taxon>
    </lineage>
</organism>
<dbReference type="RefSeq" id="WP_295818515.1">
    <property type="nucleotide sequence ID" value="NZ_JBHRZG010000024.1"/>
</dbReference>
<accession>A0ABV7ZCP6</accession>
<comment type="caution">
    <text evidence="2">The sequence shown here is derived from an EMBL/GenBank/DDBJ whole genome shotgun (WGS) entry which is preliminary data.</text>
</comment>
<proteinExistence type="predicted"/>